<accession>A0A934IXW7</accession>
<dbReference type="PROSITE" id="PS50198">
    <property type="entry name" value="PPIC_PPIASE_2"/>
    <property type="match status" value="1"/>
</dbReference>
<comment type="caution">
    <text evidence="6">The sequence shown here is derived from an EMBL/GenBank/DDBJ whole genome shotgun (WGS) entry which is preliminary data.</text>
</comment>
<dbReference type="Pfam" id="PF13616">
    <property type="entry name" value="Rotamase_3"/>
    <property type="match status" value="1"/>
</dbReference>
<organism evidence="6 7">
    <name type="scientific">Paenibacillus roseus</name>
    <dbReference type="NCBI Taxonomy" id="2798579"/>
    <lineage>
        <taxon>Bacteria</taxon>
        <taxon>Bacillati</taxon>
        <taxon>Bacillota</taxon>
        <taxon>Bacilli</taxon>
        <taxon>Bacillales</taxon>
        <taxon>Paenibacillaceae</taxon>
        <taxon>Paenibacillus</taxon>
    </lineage>
</organism>
<keyword evidence="7" id="KW-1185">Reference proteome</keyword>
<evidence type="ECO:0000256" key="1">
    <source>
        <dbReference type="PROSITE-ProRule" id="PRU00278"/>
    </source>
</evidence>
<evidence type="ECO:0000256" key="4">
    <source>
        <dbReference type="SAM" id="SignalP"/>
    </source>
</evidence>
<dbReference type="PROSITE" id="PS51257">
    <property type="entry name" value="PROKAR_LIPOPROTEIN"/>
    <property type="match status" value="1"/>
</dbReference>
<name>A0A934IXW7_9BACL</name>
<dbReference type="InterPro" id="IPR000297">
    <property type="entry name" value="PPIase_PpiC"/>
</dbReference>
<evidence type="ECO:0000256" key="2">
    <source>
        <dbReference type="SAM" id="Coils"/>
    </source>
</evidence>
<keyword evidence="1 6" id="KW-0413">Isomerase</keyword>
<feature type="region of interest" description="Disordered" evidence="3">
    <location>
        <begin position="304"/>
        <end position="366"/>
    </location>
</feature>
<feature type="coiled-coil region" evidence="2">
    <location>
        <begin position="112"/>
        <end position="139"/>
    </location>
</feature>
<feature type="compositionally biased region" description="Basic and acidic residues" evidence="3">
    <location>
        <begin position="340"/>
        <end position="360"/>
    </location>
</feature>
<keyword evidence="4" id="KW-0732">Signal</keyword>
<dbReference type="Gene3D" id="3.10.50.40">
    <property type="match status" value="1"/>
</dbReference>
<evidence type="ECO:0000256" key="3">
    <source>
        <dbReference type="SAM" id="MobiDB-lite"/>
    </source>
</evidence>
<dbReference type="EMBL" id="JAELUP010000023">
    <property type="protein sequence ID" value="MBJ6361277.1"/>
    <property type="molecule type" value="Genomic_DNA"/>
</dbReference>
<reference evidence="6" key="1">
    <citation type="submission" date="2020-12" db="EMBL/GenBank/DDBJ databases">
        <authorList>
            <person name="Huq M.A."/>
        </authorList>
    </citation>
    <scope>NUCLEOTIDE SEQUENCE</scope>
    <source>
        <strain evidence="6">MAHUQ-46</strain>
    </source>
</reference>
<dbReference type="InterPro" id="IPR050245">
    <property type="entry name" value="PrsA_foldase"/>
</dbReference>
<feature type="signal peptide" evidence="4">
    <location>
        <begin position="1"/>
        <end position="28"/>
    </location>
</feature>
<evidence type="ECO:0000313" key="7">
    <source>
        <dbReference type="Proteomes" id="UP000640274"/>
    </source>
</evidence>
<dbReference type="InterPro" id="IPR027304">
    <property type="entry name" value="Trigger_fact/SurA_dom_sf"/>
</dbReference>
<sequence length="366" mass="40982">MWHNKSKSTWRSLVLLIAAMLVVMTVAAGCGKKNETNGEGNKGAGQGDKSAVIATYKGGQVTEAEFDKYASFFSLMNPQYGMLVSIPQYKEQFLKEFIGYRLLSDKVSDKVKEEVGKQADEFEKQLTEALKTNEELKKILEPSGLTEKEARDFYVLVFSVMKNAEESVTDAQIKTEFEKDPEGFTKVQVRHILVAFEKEDKTERTDEEAKKRANEAKDKLKGGTSWDEIAKEYSDDPGSKEKGGLYELKEAKTYVPEFKDASLKQPLDEIGEPVKTEYGYHVIKVEKREAQSVDKLSEETKAALKQQVSNESISKFMSDELPGLIEKIDLPQPPSDEEKDGNAKDQAPDNSGKENKDDAAKNNSSK</sequence>
<protein>
    <submittedName>
        <fullName evidence="6">Peptidylprolyl isomerase</fullName>
    </submittedName>
</protein>
<dbReference type="PANTHER" id="PTHR47245:SF2">
    <property type="entry name" value="PEPTIDYL-PROLYL CIS-TRANS ISOMERASE HP_0175-RELATED"/>
    <property type="match status" value="1"/>
</dbReference>
<feature type="domain" description="PpiC" evidence="5">
    <location>
        <begin position="184"/>
        <end position="287"/>
    </location>
</feature>
<dbReference type="AlphaFoldDB" id="A0A934IXW7"/>
<proteinExistence type="predicted"/>
<keyword evidence="2" id="KW-0175">Coiled coil</keyword>
<dbReference type="PANTHER" id="PTHR47245">
    <property type="entry name" value="PEPTIDYLPROLYL ISOMERASE"/>
    <property type="match status" value="1"/>
</dbReference>
<dbReference type="Proteomes" id="UP000640274">
    <property type="component" value="Unassembled WGS sequence"/>
</dbReference>
<dbReference type="InterPro" id="IPR046357">
    <property type="entry name" value="PPIase_dom_sf"/>
</dbReference>
<gene>
    <name evidence="6" type="ORF">JFN88_08140</name>
</gene>
<dbReference type="RefSeq" id="WP_199018827.1">
    <property type="nucleotide sequence ID" value="NZ_JAELUP010000023.1"/>
</dbReference>
<dbReference type="GO" id="GO:0003755">
    <property type="term" value="F:peptidyl-prolyl cis-trans isomerase activity"/>
    <property type="evidence" value="ECO:0007669"/>
    <property type="project" value="UniProtKB-KW"/>
</dbReference>
<dbReference type="SUPFAM" id="SSF54534">
    <property type="entry name" value="FKBP-like"/>
    <property type="match status" value="1"/>
</dbReference>
<feature type="compositionally biased region" description="Polar residues" evidence="3">
    <location>
        <begin position="306"/>
        <end position="315"/>
    </location>
</feature>
<evidence type="ECO:0000259" key="5">
    <source>
        <dbReference type="PROSITE" id="PS50198"/>
    </source>
</evidence>
<keyword evidence="1" id="KW-0697">Rotamase</keyword>
<dbReference type="SUPFAM" id="SSF109998">
    <property type="entry name" value="Triger factor/SurA peptide-binding domain-like"/>
    <property type="match status" value="1"/>
</dbReference>
<evidence type="ECO:0000313" key="6">
    <source>
        <dbReference type="EMBL" id="MBJ6361277.1"/>
    </source>
</evidence>
<feature type="chain" id="PRO_5037771737" evidence="4">
    <location>
        <begin position="29"/>
        <end position="366"/>
    </location>
</feature>